<proteinExistence type="predicted"/>
<feature type="compositionally biased region" description="Polar residues" evidence="1">
    <location>
        <begin position="35"/>
        <end position="45"/>
    </location>
</feature>
<feature type="region of interest" description="Disordered" evidence="1">
    <location>
        <begin position="18"/>
        <end position="45"/>
    </location>
</feature>
<organism evidence="2 3">
    <name type="scientific">Moraxella catarrhalis</name>
    <name type="common">Branhamella catarrhalis</name>
    <dbReference type="NCBI Taxonomy" id="480"/>
    <lineage>
        <taxon>Bacteria</taxon>
        <taxon>Pseudomonadati</taxon>
        <taxon>Pseudomonadota</taxon>
        <taxon>Gammaproteobacteria</taxon>
        <taxon>Moraxellales</taxon>
        <taxon>Moraxellaceae</taxon>
        <taxon>Moraxella</taxon>
    </lineage>
</organism>
<dbReference type="AlphaFoldDB" id="A0A7Z0V053"/>
<evidence type="ECO:0000313" key="2">
    <source>
        <dbReference type="EMBL" id="OAV01946.1"/>
    </source>
</evidence>
<name>A0A7Z0V053_MORCA</name>
<protein>
    <submittedName>
        <fullName evidence="2">Uncharacterized protein</fullName>
    </submittedName>
</protein>
<evidence type="ECO:0000256" key="1">
    <source>
        <dbReference type="SAM" id="MobiDB-lite"/>
    </source>
</evidence>
<dbReference type="EMBL" id="LXHE01000002">
    <property type="protein sequence ID" value="OAV01946.1"/>
    <property type="molecule type" value="Genomic_DNA"/>
</dbReference>
<accession>A0A7Z0V053</accession>
<evidence type="ECO:0000313" key="3">
    <source>
        <dbReference type="Proteomes" id="UP000078446"/>
    </source>
</evidence>
<dbReference type="Proteomes" id="UP000078446">
    <property type="component" value="Unassembled WGS sequence"/>
</dbReference>
<sequence>MLFVYTYHKYIGGLQHAHTNQTASSTDKKAVGGYHSSQNERSAHA</sequence>
<gene>
    <name evidence="2" type="ORF">AO382_0312</name>
</gene>
<reference evidence="2 3" key="1">
    <citation type="journal article" date="2016" name="Genome Biol. Evol.">
        <title>Comparative Genomic Analyses of the Moraxella catarrhalis Serosensitive and Seroresistant Lineages Demonstrate Their Independent Evolution.</title>
        <authorList>
            <person name="Earl J.P."/>
            <person name="de Vries S.P."/>
            <person name="Ahmed A."/>
            <person name="Powell E."/>
            <person name="Schultz M.P."/>
            <person name="Hermans P.W."/>
            <person name="Hill D.J."/>
            <person name="Zhou Z."/>
            <person name="Constantinidou C.I."/>
            <person name="Hu F.Z."/>
            <person name="Bootsma H.J."/>
            <person name="Ehrlich G.D."/>
        </authorList>
    </citation>
    <scope>NUCLEOTIDE SEQUENCE [LARGE SCALE GENOMIC DNA]</scope>
    <source>
        <strain evidence="2 3">Z7574</strain>
    </source>
</reference>
<comment type="caution">
    <text evidence="2">The sequence shown here is derived from an EMBL/GenBank/DDBJ whole genome shotgun (WGS) entry which is preliminary data.</text>
</comment>